<keyword evidence="3" id="KW-0804">Transcription</keyword>
<evidence type="ECO:0000313" key="5">
    <source>
        <dbReference type="EMBL" id="MFC6333446.1"/>
    </source>
</evidence>
<keyword evidence="2" id="KW-0238">DNA-binding</keyword>
<dbReference type="PROSITE" id="PS01124">
    <property type="entry name" value="HTH_ARAC_FAMILY_2"/>
    <property type="match status" value="1"/>
</dbReference>
<dbReference type="InterPro" id="IPR018062">
    <property type="entry name" value="HTH_AraC-typ_CS"/>
</dbReference>
<accession>A0ABW1V7N6</accession>
<dbReference type="Proteomes" id="UP001596233">
    <property type="component" value="Unassembled WGS sequence"/>
</dbReference>
<dbReference type="PROSITE" id="PS00041">
    <property type="entry name" value="HTH_ARAC_FAMILY_1"/>
    <property type="match status" value="1"/>
</dbReference>
<dbReference type="Gene3D" id="2.60.120.10">
    <property type="entry name" value="Jelly Rolls"/>
    <property type="match status" value="1"/>
</dbReference>
<dbReference type="Pfam" id="PF12833">
    <property type="entry name" value="HTH_18"/>
    <property type="match status" value="1"/>
</dbReference>
<keyword evidence="1" id="KW-0805">Transcription regulation</keyword>
<dbReference type="InterPro" id="IPR014710">
    <property type="entry name" value="RmlC-like_jellyroll"/>
</dbReference>
<dbReference type="SUPFAM" id="SSF46689">
    <property type="entry name" value="Homeodomain-like"/>
    <property type="match status" value="1"/>
</dbReference>
<evidence type="ECO:0000256" key="3">
    <source>
        <dbReference type="ARBA" id="ARBA00023163"/>
    </source>
</evidence>
<evidence type="ECO:0000256" key="1">
    <source>
        <dbReference type="ARBA" id="ARBA00023015"/>
    </source>
</evidence>
<comment type="caution">
    <text evidence="5">The sequence shown here is derived from an EMBL/GenBank/DDBJ whole genome shotgun (WGS) entry which is preliminary data.</text>
</comment>
<dbReference type="InterPro" id="IPR009057">
    <property type="entry name" value="Homeodomain-like_sf"/>
</dbReference>
<dbReference type="PRINTS" id="PR00032">
    <property type="entry name" value="HTHARAC"/>
</dbReference>
<dbReference type="Gene3D" id="1.10.10.60">
    <property type="entry name" value="Homeodomain-like"/>
    <property type="match status" value="1"/>
</dbReference>
<feature type="domain" description="HTH araC/xylS-type" evidence="4">
    <location>
        <begin position="217"/>
        <end position="322"/>
    </location>
</feature>
<name>A0ABW1V7N6_9BACL</name>
<dbReference type="InterPro" id="IPR037923">
    <property type="entry name" value="HTH-like"/>
</dbReference>
<dbReference type="InterPro" id="IPR020449">
    <property type="entry name" value="Tscrpt_reg_AraC-type_HTH"/>
</dbReference>
<sequence>MDSAINDYPNPFSHASPAAYNKRPVNKTSSEQSAYQWLPSIDWNIKFYGGHVQQVGKGWSAPLEAHIGFEILLVLAGRQATTIYGRQFELTQGDIIIIPSGIEHLNHCEHNDGLTYFCAHFHIDDPLFRIQLLRQQQLIYRNGTEPNKQLQLIINKWLEMFKTEHAYTSTDHFQMQMVLFELCVALTRLVEQSETSTSGGTRYLAPTAIHYAKMIAERLKLYFNQHAASQNEISLADLKVEALIESIGISSGYGLEVFRSVYGISPRKYLSELKLQEAKALIQQAHLSLTDIAERLGYSHLSHFSRQFKRWTGISPLEYREQL</sequence>
<dbReference type="InterPro" id="IPR018060">
    <property type="entry name" value="HTH_AraC"/>
</dbReference>
<reference evidence="6" key="1">
    <citation type="journal article" date="2019" name="Int. J. Syst. Evol. Microbiol.">
        <title>The Global Catalogue of Microorganisms (GCM) 10K type strain sequencing project: providing services to taxonomists for standard genome sequencing and annotation.</title>
        <authorList>
            <consortium name="The Broad Institute Genomics Platform"/>
            <consortium name="The Broad Institute Genome Sequencing Center for Infectious Disease"/>
            <person name="Wu L."/>
            <person name="Ma J."/>
        </authorList>
    </citation>
    <scope>NUCLEOTIDE SEQUENCE [LARGE SCALE GENOMIC DNA]</scope>
    <source>
        <strain evidence="6">PCU 280</strain>
    </source>
</reference>
<dbReference type="EMBL" id="JBHSTE010000004">
    <property type="protein sequence ID" value="MFC6333446.1"/>
    <property type="molecule type" value="Genomic_DNA"/>
</dbReference>
<protein>
    <submittedName>
        <fullName evidence="5">Helix-turn-helix domain-containing protein</fullName>
    </submittedName>
</protein>
<dbReference type="InterPro" id="IPR003313">
    <property type="entry name" value="AraC-bd"/>
</dbReference>
<proteinExistence type="predicted"/>
<dbReference type="PANTHER" id="PTHR43280:SF28">
    <property type="entry name" value="HTH-TYPE TRANSCRIPTIONAL ACTIVATOR RHAS"/>
    <property type="match status" value="1"/>
</dbReference>
<dbReference type="RefSeq" id="WP_379234930.1">
    <property type="nucleotide sequence ID" value="NZ_JBHSTE010000004.1"/>
</dbReference>
<dbReference type="SMART" id="SM00342">
    <property type="entry name" value="HTH_ARAC"/>
    <property type="match status" value="1"/>
</dbReference>
<dbReference type="Pfam" id="PF02311">
    <property type="entry name" value="AraC_binding"/>
    <property type="match status" value="1"/>
</dbReference>
<keyword evidence="6" id="KW-1185">Reference proteome</keyword>
<dbReference type="PANTHER" id="PTHR43280">
    <property type="entry name" value="ARAC-FAMILY TRANSCRIPTIONAL REGULATOR"/>
    <property type="match status" value="1"/>
</dbReference>
<evidence type="ECO:0000259" key="4">
    <source>
        <dbReference type="PROSITE" id="PS01124"/>
    </source>
</evidence>
<evidence type="ECO:0000256" key="2">
    <source>
        <dbReference type="ARBA" id="ARBA00023125"/>
    </source>
</evidence>
<evidence type="ECO:0000313" key="6">
    <source>
        <dbReference type="Proteomes" id="UP001596233"/>
    </source>
</evidence>
<dbReference type="SUPFAM" id="SSF51215">
    <property type="entry name" value="Regulatory protein AraC"/>
    <property type="match status" value="1"/>
</dbReference>
<organism evidence="5 6">
    <name type="scientific">Paenibacillus septentrionalis</name>
    <dbReference type="NCBI Taxonomy" id="429342"/>
    <lineage>
        <taxon>Bacteria</taxon>
        <taxon>Bacillati</taxon>
        <taxon>Bacillota</taxon>
        <taxon>Bacilli</taxon>
        <taxon>Bacillales</taxon>
        <taxon>Paenibacillaceae</taxon>
        <taxon>Paenibacillus</taxon>
    </lineage>
</organism>
<gene>
    <name evidence="5" type="ORF">ACFP56_12525</name>
</gene>